<reference evidence="2" key="1">
    <citation type="journal article" date="2010" name="BMC Genomics">
        <title>Generation of a BAC-based physical map of the melon genome.</title>
        <authorList>
            <person name="Gonzalez V.M."/>
            <person name="Garcia-Mas J."/>
            <person name="Arus P."/>
            <person name="Puigdomenech P."/>
        </authorList>
    </citation>
    <scope>NUCLEOTIDE SEQUENCE</scope>
    <source>
        <tissue evidence="2">Young leaves</tissue>
    </source>
</reference>
<accession>E5GCP8</accession>
<organism evidence="2">
    <name type="scientific">Cucumis melo subsp. melo</name>
    <dbReference type="NCBI Taxonomy" id="412675"/>
    <lineage>
        <taxon>Eukaryota</taxon>
        <taxon>Viridiplantae</taxon>
        <taxon>Streptophyta</taxon>
        <taxon>Embryophyta</taxon>
        <taxon>Tracheophyta</taxon>
        <taxon>Spermatophyta</taxon>
        <taxon>Magnoliopsida</taxon>
        <taxon>eudicotyledons</taxon>
        <taxon>Gunneridae</taxon>
        <taxon>Pentapetalae</taxon>
        <taxon>rosids</taxon>
        <taxon>fabids</taxon>
        <taxon>Cucurbitales</taxon>
        <taxon>Cucurbitaceae</taxon>
        <taxon>Benincaseae</taxon>
        <taxon>Cucumis</taxon>
    </lineage>
</organism>
<protein>
    <submittedName>
        <fullName evidence="2">Uncharacterized protein</fullName>
    </submittedName>
</protein>
<feature type="region of interest" description="Disordered" evidence="1">
    <location>
        <begin position="1"/>
        <end position="21"/>
    </location>
</feature>
<name>E5GCP8_CUCME</name>
<evidence type="ECO:0000256" key="1">
    <source>
        <dbReference type="SAM" id="MobiDB-lite"/>
    </source>
</evidence>
<sequence>MIGLLSSDPTPGRNDRAPSSFGGVILPSAIQLLSGDDRAFAVRSTALTIGLLPSDPTPGRSDRAPSSFGGVILPSAIQLLSGDDRTFVVRSTALVGAIGHHRPLERWRQNCTIDVFLGKQ</sequence>
<reference evidence="2" key="2">
    <citation type="journal article" date="2010" name="BMC Plant Biol.">
        <title>Sequencing of 6.7 Mb of the melon genome using a BAC pooling strategy.</title>
        <authorList>
            <person name="Gonzalez V.M."/>
            <person name="Benjak A."/>
            <person name="Henaff E.M."/>
            <person name="Mir G."/>
            <person name="Casacuberta J.M."/>
            <person name="Garcia-Mas J."/>
            <person name="Puigdomenech P."/>
        </authorList>
    </citation>
    <scope>NUCLEOTIDE SEQUENCE</scope>
    <source>
        <tissue evidence="2">Young leaves</tissue>
    </source>
</reference>
<dbReference type="AlphaFoldDB" id="E5GCP8"/>
<dbReference type="EMBL" id="HM854818">
    <property type="protein sequence ID" value="ADN34245.1"/>
    <property type="molecule type" value="Genomic_DNA"/>
</dbReference>
<evidence type="ECO:0000313" key="2">
    <source>
        <dbReference type="EMBL" id="ADN34245.1"/>
    </source>
</evidence>
<proteinExistence type="predicted"/>